<evidence type="ECO:0000313" key="2">
    <source>
        <dbReference type="RefSeq" id="XP_018813430.1"/>
    </source>
</evidence>
<reference evidence="2" key="1">
    <citation type="submission" date="2025-08" db="UniProtKB">
        <authorList>
            <consortium name="RefSeq"/>
        </authorList>
    </citation>
    <scope>IDENTIFICATION</scope>
    <source>
        <tissue evidence="2">Leaves</tissue>
    </source>
</reference>
<gene>
    <name evidence="2" type="primary">LOC108985542</name>
</gene>
<dbReference type="GeneID" id="108985542"/>
<protein>
    <submittedName>
        <fullName evidence="2">Uncharacterized protein LOC108985542</fullName>
    </submittedName>
</protein>
<name>A0A2I4E209_JUGRE</name>
<dbReference type="OrthoDB" id="1934719at2759"/>
<dbReference type="Proteomes" id="UP000235220">
    <property type="component" value="Chromosome 8"/>
</dbReference>
<sequence length="212" mass="24229">MTVIKGLQRCKDSLSKWSRKEANNLRGSIITKLNDISKLQNLNTGEHTGCINQKQNEVDGLLEEENIKWKQRTKQRWFQDGDRKTKFYHMYCANQRKMTNSISRIERDNGFVATSSEDISDLFYKILSGTDVCEAALDLLNSDGEINQINETHIVLIPKMKTPKKVSDFIPISLSNVFYKIISKALANRLRKILHEVISSTQSAFVPGIDYG</sequence>
<dbReference type="AlphaFoldDB" id="A0A2I4E209"/>
<dbReference type="PANTHER" id="PTHR46890:SF48">
    <property type="entry name" value="RNA-DIRECTED DNA POLYMERASE"/>
    <property type="match status" value="1"/>
</dbReference>
<accession>A0A2I4E209</accession>
<dbReference type="STRING" id="51240.A0A2I4E209"/>
<keyword evidence="1" id="KW-1185">Reference proteome</keyword>
<evidence type="ECO:0000313" key="1">
    <source>
        <dbReference type="Proteomes" id="UP000235220"/>
    </source>
</evidence>
<proteinExistence type="predicted"/>
<dbReference type="Gramene" id="Jr08_19020_p1">
    <property type="protein sequence ID" value="cds.Jr08_19020_p1"/>
    <property type="gene ID" value="Jr08_19020"/>
</dbReference>
<dbReference type="KEGG" id="jre:108985542"/>
<dbReference type="InterPro" id="IPR052343">
    <property type="entry name" value="Retrotransposon-Effector_Assoc"/>
</dbReference>
<organism evidence="1 2">
    <name type="scientific">Juglans regia</name>
    <name type="common">English walnut</name>
    <dbReference type="NCBI Taxonomy" id="51240"/>
    <lineage>
        <taxon>Eukaryota</taxon>
        <taxon>Viridiplantae</taxon>
        <taxon>Streptophyta</taxon>
        <taxon>Embryophyta</taxon>
        <taxon>Tracheophyta</taxon>
        <taxon>Spermatophyta</taxon>
        <taxon>Magnoliopsida</taxon>
        <taxon>eudicotyledons</taxon>
        <taxon>Gunneridae</taxon>
        <taxon>Pentapetalae</taxon>
        <taxon>rosids</taxon>
        <taxon>fabids</taxon>
        <taxon>Fagales</taxon>
        <taxon>Juglandaceae</taxon>
        <taxon>Juglans</taxon>
    </lineage>
</organism>
<dbReference type="PANTHER" id="PTHR46890">
    <property type="entry name" value="NON-LTR RETROLELEMENT REVERSE TRANSCRIPTASE-LIKE PROTEIN-RELATED"/>
    <property type="match status" value="1"/>
</dbReference>
<dbReference type="RefSeq" id="XP_018813430.1">
    <property type="nucleotide sequence ID" value="XM_018957885.1"/>
</dbReference>